<dbReference type="EMBL" id="BRXW01000331">
    <property type="protein sequence ID" value="GMI18370.1"/>
    <property type="molecule type" value="Genomic_DNA"/>
</dbReference>
<evidence type="ECO:0000313" key="3">
    <source>
        <dbReference type="Proteomes" id="UP001165122"/>
    </source>
</evidence>
<dbReference type="Proteomes" id="UP001165122">
    <property type="component" value="Unassembled WGS sequence"/>
</dbReference>
<dbReference type="InterPro" id="IPR014729">
    <property type="entry name" value="Rossmann-like_a/b/a_fold"/>
</dbReference>
<gene>
    <name evidence="2" type="ORF">TrLO_g7911</name>
</gene>
<name>A0A9W7FUS3_9STRA</name>
<protein>
    <recommendedName>
        <fullName evidence="1">DUF218 domain-containing protein</fullName>
    </recommendedName>
</protein>
<dbReference type="OrthoDB" id="203237at2759"/>
<dbReference type="Gene3D" id="3.40.50.620">
    <property type="entry name" value="HUPs"/>
    <property type="match status" value="1"/>
</dbReference>
<evidence type="ECO:0000259" key="1">
    <source>
        <dbReference type="Pfam" id="PF02698"/>
    </source>
</evidence>
<keyword evidence="3" id="KW-1185">Reference proteome</keyword>
<evidence type="ECO:0000313" key="2">
    <source>
        <dbReference type="EMBL" id="GMI18370.1"/>
    </source>
</evidence>
<proteinExistence type="predicted"/>
<reference evidence="3" key="1">
    <citation type="journal article" date="2023" name="Commun. Biol.">
        <title>Genome analysis of Parmales, the sister group of diatoms, reveals the evolutionary specialization of diatoms from phago-mixotrophs to photoautotrophs.</title>
        <authorList>
            <person name="Ban H."/>
            <person name="Sato S."/>
            <person name="Yoshikawa S."/>
            <person name="Yamada K."/>
            <person name="Nakamura Y."/>
            <person name="Ichinomiya M."/>
            <person name="Sato N."/>
            <person name="Blanc-Mathieu R."/>
            <person name="Endo H."/>
            <person name="Kuwata A."/>
            <person name="Ogata H."/>
        </authorList>
    </citation>
    <scope>NUCLEOTIDE SEQUENCE [LARGE SCALE GENOMIC DNA]</scope>
    <source>
        <strain evidence="3">NIES 3700</strain>
    </source>
</reference>
<sequence>MLEYARSIFGSSACKNVILESKSTTTRENAIYVLNIFKEFKEKKGWKNVYIVTSSYHSNRAVRVFTETLQQGGFNDLNIKAHSNFFAVPHEASLNEDRHFKFL</sequence>
<comment type="caution">
    <text evidence="2">The sequence shown here is derived from an EMBL/GenBank/DDBJ whole genome shotgun (WGS) entry which is preliminary data.</text>
</comment>
<dbReference type="CDD" id="cd06259">
    <property type="entry name" value="YdcF-like"/>
    <property type="match status" value="1"/>
</dbReference>
<accession>A0A9W7FUS3</accession>
<dbReference type="Pfam" id="PF02698">
    <property type="entry name" value="DUF218"/>
    <property type="match status" value="1"/>
</dbReference>
<feature type="domain" description="DUF218" evidence="1">
    <location>
        <begin position="3"/>
        <end position="73"/>
    </location>
</feature>
<dbReference type="AlphaFoldDB" id="A0A9W7FUS3"/>
<organism evidence="2 3">
    <name type="scientific">Triparma laevis f. longispina</name>
    <dbReference type="NCBI Taxonomy" id="1714387"/>
    <lineage>
        <taxon>Eukaryota</taxon>
        <taxon>Sar</taxon>
        <taxon>Stramenopiles</taxon>
        <taxon>Ochrophyta</taxon>
        <taxon>Bolidophyceae</taxon>
        <taxon>Parmales</taxon>
        <taxon>Triparmaceae</taxon>
        <taxon>Triparma</taxon>
    </lineage>
</organism>
<dbReference type="InterPro" id="IPR003848">
    <property type="entry name" value="DUF218"/>
</dbReference>